<dbReference type="InterPro" id="IPR029056">
    <property type="entry name" value="Ribokinase-like"/>
</dbReference>
<keyword evidence="5" id="KW-0067">ATP-binding</keyword>
<evidence type="ECO:0000256" key="2">
    <source>
        <dbReference type="ARBA" id="ARBA00022679"/>
    </source>
</evidence>
<organism evidence="7 8">
    <name type="scientific">Pelomonas nitida</name>
    <dbReference type="NCBI Taxonomy" id="3299027"/>
    <lineage>
        <taxon>Bacteria</taxon>
        <taxon>Pseudomonadati</taxon>
        <taxon>Pseudomonadota</taxon>
        <taxon>Betaproteobacteria</taxon>
        <taxon>Burkholderiales</taxon>
        <taxon>Sphaerotilaceae</taxon>
        <taxon>Roseateles</taxon>
    </lineage>
</organism>
<evidence type="ECO:0000313" key="7">
    <source>
        <dbReference type="EMBL" id="MFG6456108.1"/>
    </source>
</evidence>
<dbReference type="RefSeq" id="WP_394486821.1">
    <property type="nucleotide sequence ID" value="NZ_JBIGIA010000003.1"/>
</dbReference>
<dbReference type="PANTHER" id="PTHR43085:SF1">
    <property type="entry name" value="PSEUDOURIDINE KINASE-RELATED"/>
    <property type="match status" value="1"/>
</dbReference>
<keyword evidence="8" id="KW-1185">Reference proteome</keyword>
<dbReference type="SUPFAM" id="SSF53613">
    <property type="entry name" value="Ribokinase-like"/>
    <property type="match status" value="1"/>
</dbReference>
<dbReference type="Pfam" id="PF00294">
    <property type="entry name" value="PfkB"/>
    <property type="match status" value="1"/>
</dbReference>
<dbReference type="GO" id="GO:0016301">
    <property type="term" value="F:kinase activity"/>
    <property type="evidence" value="ECO:0007669"/>
    <property type="project" value="UniProtKB-KW"/>
</dbReference>
<evidence type="ECO:0000256" key="5">
    <source>
        <dbReference type="ARBA" id="ARBA00022840"/>
    </source>
</evidence>
<name>A0ABW7G2E3_9BURK</name>
<protein>
    <submittedName>
        <fullName evidence="7">PfkB family carbohydrate kinase</fullName>
    </submittedName>
</protein>
<dbReference type="PANTHER" id="PTHR43085">
    <property type="entry name" value="HEXOKINASE FAMILY MEMBER"/>
    <property type="match status" value="1"/>
</dbReference>
<accession>A0ABW7G2E3</accession>
<evidence type="ECO:0000256" key="4">
    <source>
        <dbReference type="ARBA" id="ARBA00022777"/>
    </source>
</evidence>
<evidence type="ECO:0000313" key="8">
    <source>
        <dbReference type="Proteomes" id="UP001606305"/>
    </source>
</evidence>
<reference evidence="7 8" key="1">
    <citation type="submission" date="2024-09" db="EMBL/GenBank/DDBJ databases">
        <title>Novel species of the genus Pelomonas and Roseateles isolated from streams.</title>
        <authorList>
            <person name="Lu H."/>
        </authorList>
    </citation>
    <scope>NUCLEOTIDE SEQUENCE [LARGE SCALE GENOMIC DNA]</scope>
    <source>
        <strain evidence="7 8">BYS96W</strain>
    </source>
</reference>
<evidence type="ECO:0000256" key="1">
    <source>
        <dbReference type="ARBA" id="ARBA00010688"/>
    </source>
</evidence>
<dbReference type="Gene3D" id="3.40.1190.20">
    <property type="match status" value="1"/>
</dbReference>
<evidence type="ECO:0000259" key="6">
    <source>
        <dbReference type="Pfam" id="PF00294"/>
    </source>
</evidence>
<comment type="caution">
    <text evidence="7">The sequence shown here is derived from an EMBL/GenBank/DDBJ whole genome shotgun (WGS) entry which is preliminary data.</text>
</comment>
<keyword evidence="4 7" id="KW-0418">Kinase</keyword>
<sequence length="301" mass="31596">MTDGPVPIPIVVIGEALVDQFRDGPVAGGAPFNVARSLAAFGAPVQFISRIGVDDAAGRLVLDSAARFGLSTSGIQRDEQRATGRVSVHEAGGVHRFEIHADAAWDHLERPAISCGGIVYFGSLAQRHPVARAALRGLVKQGQGVRLLDLNLRAGASEPMLAAESLMLADWVKINEDELDQLFDWFEPTLPELMARFALKRIVLTRGAAGYAFYGEQGRLLACGAGVAQPAFVDSVGAGDSFTAMLLAGLSLGRDVAATLALANRYAAMICGVRGPLPDDATLLALWRDALQALPACGAAA</sequence>
<dbReference type="InterPro" id="IPR050306">
    <property type="entry name" value="PfkB_Carbo_kinase"/>
</dbReference>
<keyword evidence="2" id="KW-0808">Transferase</keyword>
<proteinExistence type="inferred from homology"/>
<keyword evidence="3" id="KW-0547">Nucleotide-binding</keyword>
<dbReference type="PROSITE" id="PS00583">
    <property type="entry name" value="PFKB_KINASES_1"/>
    <property type="match status" value="1"/>
</dbReference>
<dbReference type="Proteomes" id="UP001606305">
    <property type="component" value="Unassembled WGS sequence"/>
</dbReference>
<comment type="similarity">
    <text evidence="1">Belongs to the carbohydrate kinase PfkB family.</text>
</comment>
<dbReference type="EMBL" id="JBIGIA010000003">
    <property type="protein sequence ID" value="MFG6456108.1"/>
    <property type="molecule type" value="Genomic_DNA"/>
</dbReference>
<dbReference type="InterPro" id="IPR002173">
    <property type="entry name" value="Carboh/pur_kinase_PfkB_CS"/>
</dbReference>
<gene>
    <name evidence="7" type="ORF">ACG00X_04610</name>
</gene>
<feature type="domain" description="Carbohydrate kinase PfkB" evidence="6">
    <location>
        <begin position="26"/>
        <end position="276"/>
    </location>
</feature>
<evidence type="ECO:0000256" key="3">
    <source>
        <dbReference type="ARBA" id="ARBA00022741"/>
    </source>
</evidence>
<dbReference type="InterPro" id="IPR011611">
    <property type="entry name" value="PfkB_dom"/>
</dbReference>